<dbReference type="InterPro" id="IPR000330">
    <property type="entry name" value="SNF2_N"/>
</dbReference>
<dbReference type="InterPro" id="IPR014001">
    <property type="entry name" value="Helicase_ATP-bd"/>
</dbReference>
<dbReference type="GO" id="GO:0005524">
    <property type="term" value="F:ATP binding"/>
    <property type="evidence" value="ECO:0007669"/>
    <property type="project" value="UniProtKB-KW"/>
</dbReference>
<evidence type="ECO:0000256" key="1">
    <source>
        <dbReference type="ARBA" id="ARBA00004123"/>
    </source>
</evidence>
<feature type="region of interest" description="Disordered" evidence="9">
    <location>
        <begin position="112"/>
        <end position="168"/>
    </location>
</feature>
<dbReference type="PANTHER" id="PTHR45797:SF3">
    <property type="entry name" value="TRANSCRIPTIONAL REGULATOR ATRX HOMOLOG"/>
    <property type="match status" value="1"/>
</dbReference>
<evidence type="ECO:0000256" key="9">
    <source>
        <dbReference type="SAM" id="MobiDB-lite"/>
    </source>
</evidence>
<evidence type="ECO:0000256" key="8">
    <source>
        <dbReference type="ARBA" id="ARBA00023242"/>
    </source>
</evidence>
<feature type="compositionally biased region" description="Basic and acidic residues" evidence="9">
    <location>
        <begin position="922"/>
        <end position="933"/>
    </location>
</feature>
<keyword evidence="3" id="KW-0547">Nucleotide-binding</keyword>
<evidence type="ECO:0000259" key="10">
    <source>
        <dbReference type="PROSITE" id="PS51192"/>
    </source>
</evidence>
<protein>
    <submittedName>
        <fullName evidence="12">Uncharacterized protein</fullName>
    </submittedName>
</protein>
<feature type="compositionally biased region" description="Basic residues" evidence="9">
    <location>
        <begin position="469"/>
        <end position="479"/>
    </location>
</feature>
<dbReference type="PROSITE" id="PS51192">
    <property type="entry name" value="HELICASE_ATP_BIND_1"/>
    <property type="match status" value="1"/>
</dbReference>
<dbReference type="Pfam" id="PF00176">
    <property type="entry name" value="SNF2-rel_dom"/>
    <property type="match status" value="1"/>
</dbReference>
<feature type="compositionally biased region" description="Acidic residues" evidence="9">
    <location>
        <begin position="221"/>
        <end position="230"/>
    </location>
</feature>
<dbReference type="GO" id="GO:0003677">
    <property type="term" value="F:DNA binding"/>
    <property type="evidence" value="ECO:0007669"/>
    <property type="project" value="UniProtKB-KW"/>
</dbReference>
<keyword evidence="5" id="KW-0347">Helicase</keyword>
<dbReference type="GO" id="GO:0005634">
    <property type="term" value="C:nucleus"/>
    <property type="evidence" value="ECO:0007669"/>
    <property type="project" value="UniProtKB-SubCell"/>
</dbReference>
<comment type="caution">
    <text evidence="12">The sequence shown here is derived from an EMBL/GenBank/DDBJ whole genome shotgun (WGS) entry which is preliminary data.</text>
</comment>
<keyword evidence="4" id="KW-0378">Hydrolase</keyword>
<keyword evidence="7" id="KW-0238">DNA-binding</keyword>
<feature type="compositionally biased region" description="Acidic residues" evidence="9">
    <location>
        <begin position="315"/>
        <end position="352"/>
    </location>
</feature>
<feature type="compositionally biased region" description="Polar residues" evidence="9">
    <location>
        <begin position="151"/>
        <end position="163"/>
    </location>
</feature>
<feature type="compositionally biased region" description="Basic and acidic residues" evidence="9">
    <location>
        <begin position="198"/>
        <end position="209"/>
    </location>
</feature>
<dbReference type="Gene3D" id="3.40.50.300">
    <property type="entry name" value="P-loop containing nucleotide triphosphate hydrolases"/>
    <property type="match status" value="1"/>
</dbReference>
<feature type="region of interest" description="Disordered" evidence="9">
    <location>
        <begin position="198"/>
        <end position="493"/>
    </location>
</feature>
<dbReference type="SMART" id="SM00490">
    <property type="entry name" value="HELICc"/>
    <property type="match status" value="1"/>
</dbReference>
<feature type="compositionally biased region" description="Basic and acidic residues" evidence="9">
    <location>
        <begin position="480"/>
        <end position="493"/>
    </location>
</feature>
<keyword evidence="6" id="KW-0067">ATP-binding</keyword>
<dbReference type="SUPFAM" id="SSF52540">
    <property type="entry name" value="P-loop containing nucleoside triphosphate hydrolases"/>
    <property type="match status" value="2"/>
</dbReference>
<evidence type="ECO:0000256" key="7">
    <source>
        <dbReference type="ARBA" id="ARBA00023125"/>
    </source>
</evidence>
<evidence type="ECO:0000256" key="3">
    <source>
        <dbReference type="ARBA" id="ARBA00022741"/>
    </source>
</evidence>
<evidence type="ECO:0000256" key="6">
    <source>
        <dbReference type="ARBA" id="ARBA00022840"/>
    </source>
</evidence>
<comment type="subcellular location">
    <subcellularLocation>
        <location evidence="1">Nucleus</location>
    </subcellularLocation>
</comment>
<dbReference type="Gene3D" id="3.40.50.10810">
    <property type="entry name" value="Tandem AAA-ATPase domain"/>
    <property type="match status" value="1"/>
</dbReference>
<evidence type="ECO:0000313" key="13">
    <source>
        <dbReference type="Proteomes" id="UP000614601"/>
    </source>
</evidence>
<evidence type="ECO:0000256" key="4">
    <source>
        <dbReference type="ARBA" id="ARBA00022801"/>
    </source>
</evidence>
<dbReference type="EMBL" id="CAJFCW020000001">
    <property type="protein sequence ID" value="CAG9081312.1"/>
    <property type="molecule type" value="Genomic_DNA"/>
</dbReference>
<organism evidence="12 13">
    <name type="scientific">Bursaphelenchus okinawaensis</name>
    <dbReference type="NCBI Taxonomy" id="465554"/>
    <lineage>
        <taxon>Eukaryota</taxon>
        <taxon>Metazoa</taxon>
        <taxon>Ecdysozoa</taxon>
        <taxon>Nematoda</taxon>
        <taxon>Chromadorea</taxon>
        <taxon>Rhabditida</taxon>
        <taxon>Tylenchina</taxon>
        <taxon>Tylenchomorpha</taxon>
        <taxon>Aphelenchoidea</taxon>
        <taxon>Aphelenchoididae</taxon>
        <taxon>Bursaphelenchus</taxon>
    </lineage>
</organism>
<evidence type="ECO:0000313" key="12">
    <source>
        <dbReference type="EMBL" id="CAD5206323.1"/>
    </source>
</evidence>
<dbReference type="GO" id="GO:0004386">
    <property type="term" value="F:helicase activity"/>
    <property type="evidence" value="ECO:0007669"/>
    <property type="project" value="UniProtKB-KW"/>
</dbReference>
<dbReference type="PANTHER" id="PTHR45797">
    <property type="entry name" value="RAD54-LIKE"/>
    <property type="match status" value="1"/>
</dbReference>
<dbReference type="CDD" id="cd18793">
    <property type="entry name" value="SF2_C_SNF"/>
    <property type="match status" value="1"/>
</dbReference>
<comment type="similarity">
    <text evidence="2">Belongs to the SNF2/RAD54 helicase family.</text>
</comment>
<dbReference type="EMBL" id="CAJFDH010000001">
    <property type="protein sequence ID" value="CAD5206323.1"/>
    <property type="molecule type" value="Genomic_DNA"/>
</dbReference>
<feature type="compositionally biased region" description="Basic and acidic residues" evidence="9">
    <location>
        <begin position="231"/>
        <end position="250"/>
    </location>
</feature>
<dbReference type="Proteomes" id="UP000614601">
    <property type="component" value="Unassembled WGS sequence"/>
</dbReference>
<accession>A0A811JSR4</accession>
<dbReference type="InterPro" id="IPR049730">
    <property type="entry name" value="SNF2/RAD54-like_C"/>
</dbReference>
<dbReference type="GO" id="GO:0016887">
    <property type="term" value="F:ATP hydrolysis activity"/>
    <property type="evidence" value="ECO:0007669"/>
    <property type="project" value="InterPro"/>
</dbReference>
<gene>
    <name evidence="12" type="ORF">BOKJ2_LOCUS1007</name>
</gene>
<proteinExistence type="inferred from homology"/>
<feature type="domain" description="Helicase ATP-binding" evidence="10">
    <location>
        <begin position="576"/>
        <end position="781"/>
    </location>
</feature>
<dbReference type="InterPro" id="IPR044574">
    <property type="entry name" value="ARIP4-like"/>
</dbReference>
<dbReference type="SMART" id="SM00487">
    <property type="entry name" value="DEXDc"/>
    <property type="match status" value="1"/>
</dbReference>
<keyword evidence="8" id="KW-0539">Nucleus</keyword>
<evidence type="ECO:0000259" key="11">
    <source>
        <dbReference type="PROSITE" id="PS51194"/>
    </source>
</evidence>
<dbReference type="Proteomes" id="UP000783686">
    <property type="component" value="Unassembled WGS sequence"/>
</dbReference>
<dbReference type="InterPro" id="IPR038718">
    <property type="entry name" value="SNF2-like_sf"/>
</dbReference>
<dbReference type="OrthoDB" id="2020972at2759"/>
<feature type="compositionally biased region" description="Polar residues" evidence="9">
    <location>
        <begin position="119"/>
        <end position="128"/>
    </location>
</feature>
<feature type="compositionally biased region" description="Acidic residues" evidence="9">
    <location>
        <begin position="449"/>
        <end position="466"/>
    </location>
</feature>
<evidence type="ECO:0000256" key="5">
    <source>
        <dbReference type="ARBA" id="ARBA00022806"/>
    </source>
</evidence>
<feature type="compositionally biased region" description="Acidic residues" evidence="9">
    <location>
        <begin position="906"/>
        <end position="921"/>
    </location>
</feature>
<reference evidence="12" key="1">
    <citation type="submission" date="2020-09" db="EMBL/GenBank/DDBJ databases">
        <authorList>
            <person name="Kikuchi T."/>
        </authorList>
    </citation>
    <scope>NUCLEOTIDE SEQUENCE</scope>
    <source>
        <strain evidence="12">SH1</strain>
    </source>
</reference>
<sequence>MNNSSNGLSSDEAKSLAPAGVICRLKKLCDLFEHSHKNALKKQAFEIINRLDVLHKSVYSTLNTTKTSFRKNKERALEPIRASSAASTSTQNESLVNGVDEVSANGHGEIMEQDYITVEDSQTTTQANGDGRRSNRTEQAQVDEHEEEALPSTSLSTRSSVRKASTAAKERIVKMGIQKASEKKILKVVDIETAKKKETENEADWHKGVENLLADIPVDNSDAEESAEDEENHKELGASDLSDHPEDFEKKKKQKSKKAEKPNLSDVVDLSSDDDIPLVRRGQRKGQRMDLDDSDEEEQSPKKASNKKKKNAITSEDEGDDDDDEEEDLDEEESESDDDSEESAFGEDEELEELLRPRPRSDDEDVDSESGRPQRRSRRLAKSQDVKEQKTASFNARKRKRPASSDSSSDDLFDRDDEARKNESQESVIQKLNPLEDKKRKRRRRVIVDTDEELEEDEEDQKDDEADVKKKKEKAKKGRLCKDTREAEKEERERVKRLAEKQKDFNGIVISEDPETLGKCQGGVVAGPVQKIMLDDDRDSEDSQPVQVPPELVRVLKQHQAMGIKFLYDLTIEDLKRVELPGGGGILAHCMGLGKTLQVIAFLYTILSHPKINKVVRKAMVVVPKNVVINWQQEFEKWVFENGLGGIDIVAVDGEKDMERRYQMLQNWQKTKCPAVLIIGYEMYRILVTDPFTSNKKGQKPKPTPARRLHKKLLSKLQELLQDPGPEIVVCDEGHKLKNDESKQSIAMSGLKTRRRVCLTGTPMQNNLIEYHCMVNFVKPGLLGTKKEFTERFVNVIKAGQTNDASVDEILAMKRRCHVLHQKLQKVVDRQDYRVLTQFIPPKQEYIIHIRLTEKQIQLYRAYVSLTMSDRQTLHKRHLSDYHTLSRIWTHPYQLVANSNKKLAKEDDDDSFIDDDSDDSEEVSRPARRRNADAMEEAVDEEEFTIPLYWYDELGIMEDGDKDNFALSNKLIVLQDIIKACEQIGDKLLIFSQSLESLSLIKYMLETLDEKWFEGHEPLLQRNNEKWGWDLGKDFFIISGKVNAEDRERVQKRFNDSTKPRARVCLISTKAGSLGTNMVAANRVVVFDACWNPSHDTQALFRAYRYGQTKPVYVYRLVADGTMEDVIYKRQVTKDSTALRVVDEKQVKSWFKKSDLAELYHLDIHEYRPDLKRALNPPKDRVLGDIIINRPETIYNYEERDTLLKHVVEEVLTDRERRAAWLEYEKDRSGPRLVQNVSGLQMQHSEREFLIEMARFVNNQINRNQVMIDPLSSALGKQLMDHGCEYQQCMGLQILYMGFQELIGKAPAQVKQEYPELVDPVKFVMDCYLSHPPKNAYELTMLDCRNKFKDLHRKYSHLNQLKTSFNFLARLSYLLTDYVAAPAPPAPITI</sequence>
<evidence type="ECO:0000256" key="2">
    <source>
        <dbReference type="ARBA" id="ARBA00007025"/>
    </source>
</evidence>
<dbReference type="InterPro" id="IPR001650">
    <property type="entry name" value="Helicase_C-like"/>
</dbReference>
<name>A0A811JSR4_9BILA</name>
<keyword evidence="13" id="KW-1185">Reference proteome</keyword>
<dbReference type="InterPro" id="IPR027417">
    <property type="entry name" value="P-loop_NTPase"/>
</dbReference>
<dbReference type="Pfam" id="PF00271">
    <property type="entry name" value="Helicase_C"/>
    <property type="match status" value="1"/>
</dbReference>
<dbReference type="PROSITE" id="PS51194">
    <property type="entry name" value="HELICASE_CTER"/>
    <property type="match status" value="1"/>
</dbReference>
<feature type="region of interest" description="Disordered" evidence="9">
    <location>
        <begin position="906"/>
        <end position="933"/>
    </location>
</feature>
<feature type="domain" description="Helicase C-terminal" evidence="11">
    <location>
        <begin position="973"/>
        <end position="1155"/>
    </location>
</feature>